<evidence type="ECO:0000256" key="1">
    <source>
        <dbReference type="SAM" id="MobiDB-lite"/>
    </source>
</evidence>
<evidence type="ECO:0000313" key="2">
    <source>
        <dbReference type="EMBL" id="AIZ45646.1"/>
    </source>
</evidence>
<dbReference type="RefSeq" id="WP_039684841.1">
    <property type="nucleotide sequence ID" value="NZ_CP010028.1"/>
</dbReference>
<name>A0A0A7KHM3_9DEIO</name>
<feature type="region of interest" description="Disordered" evidence="1">
    <location>
        <begin position="1"/>
        <end position="72"/>
    </location>
</feature>
<evidence type="ECO:0000313" key="3">
    <source>
        <dbReference type="Proteomes" id="UP000030634"/>
    </source>
</evidence>
<protein>
    <submittedName>
        <fullName evidence="2">Uncharacterized protein</fullName>
    </submittedName>
</protein>
<organism evidence="2 3">
    <name type="scientific">Deinococcus radiopugnans</name>
    <dbReference type="NCBI Taxonomy" id="57497"/>
    <lineage>
        <taxon>Bacteria</taxon>
        <taxon>Thermotogati</taxon>
        <taxon>Deinococcota</taxon>
        <taxon>Deinococci</taxon>
        <taxon>Deinococcales</taxon>
        <taxon>Deinococcaceae</taxon>
        <taxon>Deinococcus</taxon>
    </lineage>
</organism>
<dbReference type="AlphaFoldDB" id="A0A0A7KHM3"/>
<accession>A0A0A7KHM3</accession>
<proteinExistence type="predicted"/>
<feature type="compositionally biased region" description="Pro residues" evidence="1">
    <location>
        <begin position="1"/>
        <end position="24"/>
    </location>
</feature>
<feature type="compositionally biased region" description="Pro residues" evidence="1">
    <location>
        <begin position="36"/>
        <end position="72"/>
    </location>
</feature>
<sequence>MTGPYDRPPAPASEPTDTPAPMPERMPGENGTGPIIDPPVNPDLPGMPMPDPAENPDTPGLPTPGPTPMPAM</sequence>
<gene>
    <name evidence="2" type="ORF">QR90_12015</name>
</gene>
<dbReference type="KEGG" id="dsw:QR90_12015"/>
<dbReference type="Proteomes" id="UP000030634">
    <property type="component" value="Chromosome"/>
</dbReference>
<dbReference type="HOGENOM" id="CLU_2715700_0_0_0"/>
<dbReference type="EMBL" id="CP010028">
    <property type="protein sequence ID" value="AIZ45646.1"/>
    <property type="molecule type" value="Genomic_DNA"/>
</dbReference>
<reference evidence="3" key="1">
    <citation type="submission" date="2014-11" db="EMBL/GenBank/DDBJ databases">
        <title>Hymenobacter sp. DG25B genome submission.</title>
        <authorList>
            <person name="Jung H.-Y."/>
            <person name="Kim M.K."/>
            <person name="Srinivasan S."/>
            <person name="Lim S."/>
        </authorList>
    </citation>
    <scope>NUCLEOTIDE SEQUENCE [LARGE SCALE GENOMIC DNA]</scope>
    <source>
        <strain evidence="3">DY59</strain>
    </source>
</reference>